<evidence type="ECO:0000256" key="1">
    <source>
        <dbReference type="ARBA" id="ARBA00001275"/>
    </source>
</evidence>
<reference evidence="6 7" key="1">
    <citation type="submission" date="2016-10" db="EMBL/GenBank/DDBJ databases">
        <authorList>
            <person name="de Groot N.N."/>
        </authorList>
    </citation>
    <scope>NUCLEOTIDE SEQUENCE [LARGE SCALE GENOMIC DNA]</scope>
    <source>
        <strain evidence="6 7">Nm1</strain>
    </source>
</reference>
<dbReference type="InterPro" id="IPR000811">
    <property type="entry name" value="Glyco_trans_35"/>
</dbReference>
<dbReference type="PANTHER" id="PTHR42655:SF1">
    <property type="entry name" value="GLYCOGEN PHOSPHORYLASE"/>
    <property type="match status" value="1"/>
</dbReference>
<comment type="catalytic activity">
    <reaction evidence="1">
        <text>[(1-&gt;4)-alpha-D-glucosyl](n) + phosphate = [(1-&gt;4)-alpha-D-glucosyl](n-1) + alpha-D-glucose 1-phosphate</text>
        <dbReference type="Rhea" id="RHEA:41732"/>
        <dbReference type="Rhea" id="RHEA-COMP:9584"/>
        <dbReference type="Rhea" id="RHEA-COMP:9586"/>
        <dbReference type="ChEBI" id="CHEBI:15444"/>
        <dbReference type="ChEBI" id="CHEBI:43474"/>
        <dbReference type="ChEBI" id="CHEBI:58601"/>
        <dbReference type="EC" id="2.4.1.1"/>
    </reaction>
</comment>
<dbReference type="Pfam" id="PF00343">
    <property type="entry name" value="Phosphorylase"/>
    <property type="match status" value="1"/>
</dbReference>
<evidence type="ECO:0000256" key="2">
    <source>
        <dbReference type="ARBA" id="ARBA00006047"/>
    </source>
</evidence>
<dbReference type="PANTHER" id="PTHR42655">
    <property type="entry name" value="GLYCOGEN PHOSPHORYLASE"/>
    <property type="match status" value="1"/>
</dbReference>
<dbReference type="NCBIfam" id="TIGR02094">
    <property type="entry name" value="more_P_ylases"/>
    <property type="match status" value="1"/>
</dbReference>
<dbReference type="EMBL" id="FNOY01000016">
    <property type="protein sequence ID" value="SDY04961.1"/>
    <property type="molecule type" value="Genomic_DNA"/>
</dbReference>
<keyword evidence="7" id="KW-1185">Reference proteome</keyword>
<dbReference type="PIRSF" id="PIRSF000460">
    <property type="entry name" value="Pprylas_GlgP"/>
    <property type="match status" value="1"/>
</dbReference>
<evidence type="ECO:0000313" key="6">
    <source>
        <dbReference type="EMBL" id="SDY04961.1"/>
    </source>
</evidence>
<dbReference type="InterPro" id="IPR024517">
    <property type="entry name" value="Glycogen_phosphorylase_DUF3417"/>
</dbReference>
<dbReference type="GO" id="GO:0030170">
    <property type="term" value="F:pyridoxal phosphate binding"/>
    <property type="evidence" value="ECO:0007669"/>
    <property type="project" value="InterPro"/>
</dbReference>
<dbReference type="RefSeq" id="WP_090413157.1">
    <property type="nucleotide sequence ID" value="NZ_FNOY01000016.1"/>
</dbReference>
<sequence>MKTPRLMMQYQQDLPADLLPLVEQVTDLATDLRWTWSHAGDVVWKAMDPQLWEQSENPFVVLQNLSYERLEKLNRSASFKQHLDLLSEARRHYCECPGWFGEAHAETRLKGIAYFSMEFGLGKALPLYAGGLGVLAGDYLKAASDLAVPVTAIGLLYQEGYFRQMLDGNGWQQEIYTYNDSNSLPLRPVLTRNGTWLCIPIELPGRTVRLHAWEAQVGRVNLYLLDSNNLLNSALDRGITGKLYGGGEEIRLVQEIVLGIGGWRLIEALGLEIDVCHLNEGHAAFVTLERARCYMEKKRVDFWEALWATRPGNVFTTHTPVAAGFDTFPRELLAKYGLVYAGNLGVAPEDLVALGRSNAKNGDEFFNMAYLAARTCGLMNGVSRLHGQVSRGIFQDLYPHWPQCQVPVSYVTNGVHVPSWDSPWADDIWTETCGKGRWLGSEETLAAAIEALDDTTLWTLCGQERADLVRHTRQRLRLQLGQGGAQLHLIDQVDRILDPNVLTLGFARRFTAYKRPNLLLRDSDRLIRLLTHSERPVQLVVAGKAHPADKEGKRFIQAWAQFAAQPAVRQHVVFLEDYDIALAQELVQGVDVWINTPRRPWEASGTSGMKVLVNGGLNLSELDGWWAEAYTPEVGWALGDGQEHTEPEWEGVEAEQLYRLLEEEIVPMFYDRDATGIPRAWVARMRASMAGLTPQFSSNRMVREYVEKLYLPAASAFQQRTAEGSEVAQALRLWDEQLRCNWHEIHWGNLSVSPEQGGWVFEVQIYLGEVVPDAVQIQLYADPDGMQAPVCEVMTRHASIPGALHGYLYRCQVRTARPYTDFTPRCVAFHPAALIPIENNLIHWWSGTANLLATSA</sequence>
<protein>
    <submittedName>
        <fullName evidence="6">Starch phosphorylase</fullName>
    </submittedName>
</protein>
<feature type="domain" description="DUF3417" evidence="5">
    <location>
        <begin position="23"/>
        <end position="125"/>
    </location>
</feature>
<dbReference type="InterPro" id="IPR011834">
    <property type="entry name" value="Agluc_phsphrylas"/>
</dbReference>
<evidence type="ECO:0000256" key="4">
    <source>
        <dbReference type="PIRSR" id="PIRSR000460-1"/>
    </source>
</evidence>
<evidence type="ECO:0000256" key="3">
    <source>
        <dbReference type="ARBA" id="ARBA00022533"/>
    </source>
</evidence>
<comment type="similarity">
    <text evidence="2">Belongs to the glycogen phosphorylase family.</text>
</comment>
<dbReference type="AlphaFoldDB" id="A0A1H3GNU2"/>
<dbReference type="Gene3D" id="3.40.50.2000">
    <property type="entry name" value="Glycogen Phosphorylase B"/>
    <property type="match status" value="2"/>
</dbReference>
<dbReference type="Proteomes" id="UP000198640">
    <property type="component" value="Unassembled WGS sequence"/>
</dbReference>
<dbReference type="Pfam" id="PF11897">
    <property type="entry name" value="DUF3417"/>
    <property type="match status" value="1"/>
</dbReference>
<keyword evidence="3" id="KW-0021">Allosteric enzyme</keyword>
<proteinExistence type="inferred from homology"/>
<organism evidence="6 7">
    <name type="scientific">Nitrosomonas halophila</name>
    <dbReference type="NCBI Taxonomy" id="44576"/>
    <lineage>
        <taxon>Bacteria</taxon>
        <taxon>Pseudomonadati</taxon>
        <taxon>Pseudomonadota</taxon>
        <taxon>Betaproteobacteria</taxon>
        <taxon>Nitrosomonadales</taxon>
        <taxon>Nitrosomonadaceae</taxon>
        <taxon>Nitrosomonas</taxon>
    </lineage>
</organism>
<gene>
    <name evidence="6" type="ORF">SAMN05421881_101616</name>
</gene>
<keyword evidence="4" id="KW-0663">Pyridoxal phosphate</keyword>
<accession>A0A1H3GNU2</accession>
<dbReference type="GO" id="GO:0008184">
    <property type="term" value="F:glycogen phosphorylase activity"/>
    <property type="evidence" value="ECO:0007669"/>
    <property type="project" value="InterPro"/>
</dbReference>
<dbReference type="OrthoDB" id="7229284at2"/>
<name>A0A1H3GNU2_9PROT</name>
<dbReference type="STRING" id="44576.SAMN05421881_101616"/>
<evidence type="ECO:0000313" key="7">
    <source>
        <dbReference type="Proteomes" id="UP000198640"/>
    </source>
</evidence>
<dbReference type="SUPFAM" id="SSF53756">
    <property type="entry name" value="UDP-Glycosyltransferase/glycogen phosphorylase"/>
    <property type="match status" value="1"/>
</dbReference>
<evidence type="ECO:0000259" key="5">
    <source>
        <dbReference type="Pfam" id="PF11897"/>
    </source>
</evidence>
<dbReference type="InterPro" id="IPR052182">
    <property type="entry name" value="Glycogen/Maltodextrin_Phosph"/>
</dbReference>
<dbReference type="GO" id="GO:0005975">
    <property type="term" value="P:carbohydrate metabolic process"/>
    <property type="evidence" value="ECO:0007669"/>
    <property type="project" value="InterPro"/>
</dbReference>
<feature type="modified residue" description="N6-(pyridoxal phosphate)lysine" evidence="4">
    <location>
        <position position="610"/>
    </location>
</feature>